<dbReference type="Pfam" id="PF00656">
    <property type="entry name" value="Peptidase_C14"/>
    <property type="match status" value="1"/>
</dbReference>
<gene>
    <name evidence="3" type="ORF">DFR29_109154</name>
</gene>
<sequence>MALEKVDNTIGLWRDPAWTFGMPGVYAIVTGISKYPHLKNGGAVAPNTFDLGQLVSSATTAADFFAWLRRGFLRKDLPVVWCYLLLSPGEDELPLLDPAIGTHYATPDNATLQRAMQMWAGNVPAGAKARDSRTLFFFSGHGVQSNAVPLILPSDYLDPAFGAPMFENCVSVDELRAWAETHPATEHIALIDACRNEFSPLASKGATAKTVLPRNAPGHSGPRSTVALYSTLPTAQSYQVPGERQTFFGRAVMERLAGAARDESLAVQFLELFSYVRPRIHELIRLAGGSPAQQTAQQRLYGDDDFVVTEFLPPPAVEPAGDDSGVGPEDGNGTGLESMQPTKPAAVRRRISLSERVGSDRSTRLTAAEAASESLFDAARVDTPIRLSDLALPGEAYRRFGHEYASEIWRKGGVTLYTADAQPADPDRLKIRAVERDALSSLVRVDFLLAPGDEALFLALDDPDSVQRQRLVMPLPRDPHSDVPYRLTLTILKSDNEAQPRIQKADLRLGPGTGTGSPYYDYLWDLTQQSEFGSLLEAARRADPAMLMDAIHHKLQAPVAATMGFLLLASVGQLHRGRDWARNLMNWFPRADGAVLWAESVRAALARGSTNPFGIADPRDEMVKALRLLLIRGLPSSTAAFDLAQVLVRQLQRDELTETQRQTLNAVSVRLKNAYAASMPGGQFLTLAATPRPASLGGSGPLSIRELLRLFA</sequence>
<dbReference type="GO" id="GO:0006508">
    <property type="term" value="P:proteolysis"/>
    <property type="evidence" value="ECO:0007669"/>
    <property type="project" value="InterPro"/>
</dbReference>
<feature type="domain" description="Peptidase C14 caspase" evidence="2">
    <location>
        <begin position="107"/>
        <end position="281"/>
    </location>
</feature>
<dbReference type="GO" id="GO:0004197">
    <property type="term" value="F:cysteine-type endopeptidase activity"/>
    <property type="evidence" value="ECO:0007669"/>
    <property type="project" value="InterPro"/>
</dbReference>
<comment type="caution">
    <text evidence="3">The sequence shown here is derived from an EMBL/GenBank/DDBJ whole genome shotgun (WGS) entry which is preliminary data.</text>
</comment>
<keyword evidence="4" id="KW-1185">Reference proteome</keyword>
<dbReference type="Gene3D" id="3.40.50.1460">
    <property type="match status" value="1"/>
</dbReference>
<evidence type="ECO:0000256" key="1">
    <source>
        <dbReference type="SAM" id="MobiDB-lite"/>
    </source>
</evidence>
<proteinExistence type="predicted"/>
<reference evidence="3 4" key="1">
    <citation type="submission" date="2019-03" db="EMBL/GenBank/DDBJ databases">
        <title>Genomic Encyclopedia of Type Strains, Phase IV (KMG-IV): sequencing the most valuable type-strain genomes for metagenomic binning, comparative biology and taxonomic classification.</title>
        <authorList>
            <person name="Goeker M."/>
        </authorList>
    </citation>
    <scope>NUCLEOTIDE SEQUENCE [LARGE SCALE GENOMIC DNA]</scope>
    <source>
        <strain evidence="3 4">DSM 21667</strain>
    </source>
</reference>
<dbReference type="InterPro" id="IPR029030">
    <property type="entry name" value="Caspase-like_dom_sf"/>
</dbReference>
<name>A0A4R6YUF4_9GAMM</name>
<evidence type="ECO:0000313" key="4">
    <source>
        <dbReference type="Proteomes" id="UP000295293"/>
    </source>
</evidence>
<dbReference type="SUPFAM" id="SSF52129">
    <property type="entry name" value="Caspase-like"/>
    <property type="match status" value="1"/>
</dbReference>
<evidence type="ECO:0000313" key="3">
    <source>
        <dbReference type="EMBL" id="TDR42098.1"/>
    </source>
</evidence>
<organism evidence="3 4">
    <name type="scientific">Tahibacter aquaticus</name>
    <dbReference type="NCBI Taxonomy" id="520092"/>
    <lineage>
        <taxon>Bacteria</taxon>
        <taxon>Pseudomonadati</taxon>
        <taxon>Pseudomonadota</taxon>
        <taxon>Gammaproteobacteria</taxon>
        <taxon>Lysobacterales</taxon>
        <taxon>Rhodanobacteraceae</taxon>
        <taxon>Tahibacter</taxon>
    </lineage>
</organism>
<dbReference type="EMBL" id="SNZH01000009">
    <property type="protein sequence ID" value="TDR42098.1"/>
    <property type="molecule type" value="Genomic_DNA"/>
</dbReference>
<dbReference type="AlphaFoldDB" id="A0A4R6YUF4"/>
<dbReference type="InterPro" id="IPR011600">
    <property type="entry name" value="Pept_C14_caspase"/>
</dbReference>
<protein>
    <submittedName>
        <fullName evidence="3">Caspase domain-containing protein</fullName>
    </submittedName>
</protein>
<dbReference type="RefSeq" id="WP_133819590.1">
    <property type="nucleotide sequence ID" value="NZ_SNZH01000009.1"/>
</dbReference>
<dbReference type="Proteomes" id="UP000295293">
    <property type="component" value="Unassembled WGS sequence"/>
</dbReference>
<dbReference type="OrthoDB" id="7052039at2"/>
<accession>A0A4R6YUF4</accession>
<feature type="region of interest" description="Disordered" evidence="1">
    <location>
        <begin position="317"/>
        <end position="349"/>
    </location>
</feature>
<evidence type="ECO:0000259" key="2">
    <source>
        <dbReference type="Pfam" id="PF00656"/>
    </source>
</evidence>